<gene>
    <name evidence="1" type="ORF">ASQ14_24100</name>
</gene>
<reference evidence="1" key="1">
    <citation type="submission" date="2018-08" db="EMBL/GenBank/DDBJ databases">
        <authorList>
            <consortium name="GenomeTrakr network: Whole genome sequencing for foodborne pathogen traceback"/>
        </authorList>
    </citation>
    <scope>NUCLEOTIDE SEQUENCE [LARGE SCALE GENOMIC DNA]</scope>
    <source>
        <strain evidence="1">ADRDL-15-6557</strain>
    </source>
</reference>
<name>A0A402UKR7_SALER</name>
<organism evidence="1">
    <name type="scientific">Salmonella enterica</name>
    <name type="common">Salmonella choleraesuis</name>
    <dbReference type="NCBI Taxonomy" id="28901"/>
    <lineage>
        <taxon>Bacteria</taxon>
        <taxon>Pseudomonadati</taxon>
        <taxon>Pseudomonadota</taxon>
        <taxon>Gammaproteobacteria</taxon>
        <taxon>Enterobacterales</taxon>
        <taxon>Enterobacteriaceae</taxon>
        <taxon>Salmonella</taxon>
    </lineage>
</organism>
<dbReference type="EMBL" id="RSTN01000035">
    <property type="protein sequence ID" value="MIU22682.1"/>
    <property type="molecule type" value="Genomic_DNA"/>
</dbReference>
<proteinExistence type="predicted"/>
<sequence length="120" mass="13739">MIFHMQTGLLMIMNVGICRFCNRFRPNYLFNSSKIEEPEPLVSRVGAQICLFHIRLFTAQTLNLMIMMIQMIGNMSLPYTRRTSPLTSTILGMKCHVLIAASHPHIQPTQLFVGQETKDI</sequence>
<dbReference type="AlphaFoldDB" id="A0A402UKR7"/>
<protein>
    <submittedName>
        <fullName evidence="1">Uncharacterized protein</fullName>
    </submittedName>
</protein>
<dbReference type="Proteomes" id="UP000885410">
    <property type="component" value="Unassembled WGS sequence"/>
</dbReference>
<evidence type="ECO:0000313" key="1">
    <source>
        <dbReference type="EMBL" id="MIU22682.1"/>
    </source>
</evidence>
<accession>A0A402UKR7</accession>
<comment type="caution">
    <text evidence="1">The sequence shown here is derived from an EMBL/GenBank/DDBJ whole genome shotgun (WGS) entry which is preliminary data.</text>
</comment>